<proteinExistence type="predicted"/>
<keyword evidence="2" id="KW-1185">Reference proteome</keyword>
<evidence type="ECO:0000313" key="1">
    <source>
        <dbReference type="EMBL" id="KAJ8640166.1"/>
    </source>
</evidence>
<accession>A0ACC2M333</accession>
<name>A0ACC2M333_PERAE</name>
<organism evidence="1 2">
    <name type="scientific">Persea americana</name>
    <name type="common">Avocado</name>
    <dbReference type="NCBI Taxonomy" id="3435"/>
    <lineage>
        <taxon>Eukaryota</taxon>
        <taxon>Viridiplantae</taxon>
        <taxon>Streptophyta</taxon>
        <taxon>Embryophyta</taxon>
        <taxon>Tracheophyta</taxon>
        <taxon>Spermatophyta</taxon>
        <taxon>Magnoliopsida</taxon>
        <taxon>Magnoliidae</taxon>
        <taxon>Laurales</taxon>
        <taxon>Lauraceae</taxon>
        <taxon>Persea</taxon>
    </lineage>
</organism>
<sequence>METESDIGRFEVEAALLSPPFYQMEVRPKTQLFLKSRFSFCCPSMNTRYYFPPETLANCSIPVSYSSTSLDSENPLTGNRNASPRVPPVSFLVRTVMRISRARWFSFLRRVFHYQNGSRSDLGSNPFNSSAWLALEFVIWVVQISAITVVLVISNKEKPVWPLRIWVIGYALGSLLSLPLLYWRCRHPYVSPGNGFGFSNIEQQRNNEESRSSYLMNKSRTFLELFFAIWFVMGNVWVFDSRHGTFYQAPNLHILCISLLAWNAITYSFPFLLFVLLCCCVPLISNLLGYNMNMGSVHRGATDDQISQLPKWRFKEIGDGPECNLAHGNENSECCICLAKYRDKEELYVPD</sequence>
<reference evidence="1 2" key="1">
    <citation type="journal article" date="2022" name="Hortic Res">
        <title>A haplotype resolved chromosomal level avocado genome allows analysis of novel avocado genes.</title>
        <authorList>
            <person name="Nath O."/>
            <person name="Fletcher S.J."/>
            <person name="Hayward A."/>
            <person name="Shaw L.M."/>
            <person name="Masouleh A.K."/>
            <person name="Furtado A."/>
            <person name="Henry R.J."/>
            <person name="Mitter N."/>
        </authorList>
    </citation>
    <scope>NUCLEOTIDE SEQUENCE [LARGE SCALE GENOMIC DNA]</scope>
    <source>
        <strain evidence="2">cv. Hass</strain>
    </source>
</reference>
<evidence type="ECO:0000313" key="2">
    <source>
        <dbReference type="Proteomes" id="UP001234297"/>
    </source>
</evidence>
<dbReference type="Proteomes" id="UP001234297">
    <property type="component" value="Chromosome 5"/>
</dbReference>
<protein>
    <submittedName>
        <fullName evidence="1">Uncharacterized protein</fullName>
    </submittedName>
</protein>
<dbReference type="EMBL" id="CM056813">
    <property type="protein sequence ID" value="KAJ8640166.1"/>
    <property type="molecule type" value="Genomic_DNA"/>
</dbReference>
<comment type="caution">
    <text evidence="1">The sequence shown here is derived from an EMBL/GenBank/DDBJ whole genome shotgun (WGS) entry which is preliminary data.</text>
</comment>
<gene>
    <name evidence="1" type="ORF">MRB53_016860</name>
</gene>